<dbReference type="RefSeq" id="WP_228164646.1">
    <property type="nucleotide sequence ID" value="NZ_JAPTHD010000011.1"/>
</dbReference>
<feature type="transmembrane region" description="Helical" evidence="8">
    <location>
        <begin position="49"/>
        <end position="69"/>
    </location>
</feature>
<dbReference type="InterPro" id="IPR036259">
    <property type="entry name" value="MFS_trans_sf"/>
</dbReference>
<keyword evidence="5 8" id="KW-0812">Transmembrane</keyword>
<evidence type="ECO:0000256" key="2">
    <source>
        <dbReference type="ARBA" id="ARBA00009617"/>
    </source>
</evidence>
<dbReference type="PANTHER" id="PTHR11328:SF24">
    <property type="entry name" value="MAJOR FACILITATOR SUPERFAMILY (MFS) PROFILE DOMAIN-CONTAINING PROTEIN"/>
    <property type="match status" value="1"/>
</dbReference>
<accession>A0ABU4A114</accession>
<feature type="transmembrane region" description="Helical" evidence="8">
    <location>
        <begin position="152"/>
        <end position="176"/>
    </location>
</feature>
<keyword evidence="3" id="KW-0813">Transport</keyword>
<keyword evidence="6 8" id="KW-1133">Transmembrane helix</keyword>
<keyword evidence="7 8" id="KW-0472">Membrane</keyword>
<feature type="transmembrane region" description="Helical" evidence="8">
    <location>
        <begin position="409"/>
        <end position="430"/>
    </location>
</feature>
<protein>
    <submittedName>
        <fullName evidence="9">MFS transporter</fullName>
    </submittedName>
</protein>
<evidence type="ECO:0000256" key="6">
    <source>
        <dbReference type="ARBA" id="ARBA00022989"/>
    </source>
</evidence>
<dbReference type="Proteomes" id="UP001185984">
    <property type="component" value="Unassembled WGS sequence"/>
</dbReference>
<feature type="transmembrane region" description="Helical" evidence="8">
    <location>
        <begin position="188"/>
        <end position="212"/>
    </location>
</feature>
<dbReference type="EMBL" id="JAPTHD010000011">
    <property type="protein sequence ID" value="MDV5825459.1"/>
    <property type="molecule type" value="Genomic_DNA"/>
</dbReference>
<feature type="transmembrane region" description="Helical" evidence="8">
    <location>
        <begin position="323"/>
        <end position="343"/>
    </location>
</feature>
<evidence type="ECO:0000256" key="8">
    <source>
        <dbReference type="SAM" id="Phobius"/>
    </source>
</evidence>
<dbReference type="PANTHER" id="PTHR11328">
    <property type="entry name" value="MAJOR FACILITATOR SUPERFAMILY DOMAIN-CONTAINING PROTEIN"/>
    <property type="match status" value="1"/>
</dbReference>
<feature type="transmembrane region" description="Helical" evidence="8">
    <location>
        <begin position="298"/>
        <end position="317"/>
    </location>
</feature>
<dbReference type="InterPro" id="IPR039672">
    <property type="entry name" value="MFS_2"/>
</dbReference>
<evidence type="ECO:0000313" key="10">
    <source>
        <dbReference type="Proteomes" id="UP001185984"/>
    </source>
</evidence>
<feature type="transmembrane region" description="Helical" evidence="8">
    <location>
        <begin position="267"/>
        <end position="291"/>
    </location>
</feature>
<proteinExistence type="inferred from homology"/>
<evidence type="ECO:0000256" key="1">
    <source>
        <dbReference type="ARBA" id="ARBA00004651"/>
    </source>
</evidence>
<evidence type="ECO:0000256" key="7">
    <source>
        <dbReference type="ARBA" id="ARBA00023136"/>
    </source>
</evidence>
<evidence type="ECO:0000313" key="9">
    <source>
        <dbReference type="EMBL" id="MDV5825459.1"/>
    </source>
</evidence>
<feature type="transmembrane region" description="Helical" evidence="8">
    <location>
        <begin position="364"/>
        <end position="389"/>
    </location>
</feature>
<evidence type="ECO:0000256" key="5">
    <source>
        <dbReference type="ARBA" id="ARBA00022692"/>
    </source>
</evidence>
<comment type="caution">
    <text evidence="9">The sequence shown here is derived from an EMBL/GenBank/DDBJ whole genome shotgun (WGS) entry which is preliminary data.</text>
</comment>
<sequence>MMQHEPTAAGAATVTITAQIAIALASVPMAMMTLPLVVNVPEYFGNALGLNLALVGTIFMAVRIFDIVVDPVLGLAMDSTTTRWGRFRPWLIAGVPIFIAGTAMLFMARPGIGPGHLVAGLVLAYLGWSILSLAQLSLAAGLVRGYAARARIYAWIQTSFLGGICIVMLLPLIIGARANDPAAALSAMGWLIIGATIPIVAFTAAVVPDPTVVQKHQRLGLRGYAALLARPAVARLVVADLLFGLGFGVASAVLVFFFVAVKGFDRSVLGVLLIAQMATGLIAVPLMGALVARIGKHVALGMCGIGALAICPIMFLVPERNLLTAAIVMAVWGIFYGGVTFIPRSMMADAGDELRHAGGSDRTGVLYALLISSWKLGGALSVGLAFIALDLIGYQPKLAGGNSVEALNGLKLLFAGTPAIMGLLGALLCWRYPLTAARCAEIRQALDARDARASIATGVAAPAGAALPQPAE</sequence>
<name>A0ABU4A114_9SPHN</name>
<evidence type="ECO:0000256" key="3">
    <source>
        <dbReference type="ARBA" id="ARBA00022448"/>
    </source>
</evidence>
<dbReference type="Gene3D" id="1.20.1250.20">
    <property type="entry name" value="MFS general substrate transporter like domains"/>
    <property type="match status" value="1"/>
</dbReference>
<keyword evidence="10" id="KW-1185">Reference proteome</keyword>
<dbReference type="InterPro" id="IPR018043">
    <property type="entry name" value="Na/Gal_symport_CS"/>
</dbReference>
<dbReference type="Pfam" id="PF13347">
    <property type="entry name" value="MFS_2"/>
    <property type="match status" value="1"/>
</dbReference>
<reference evidence="10" key="1">
    <citation type="journal article" date="2022" name="J Environ Chem Eng">
        <title>Biodegradation of petroleum oil using a constructed nonpathogenic and heavy metal-tolerant bacterial consortium isolated from marine sponges.</title>
        <authorList>
            <person name="Dechsakulwatana C."/>
            <person name="Rungsihiranrut A."/>
            <person name="Muangchinda C."/>
            <person name="Ningthoujam R."/>
            <person name="Klankeo P."/>
            <person name="Pinyakong O."/>
        </authorList>
    </citation>
    <scope>NUCLEOTIDE SEQUENCE [LARGE SCALE GENOMIC DNA]</scope>
    <source>
        <strain evidence="10">MO2-4</strain>
    </source>
</reference>
<feature type="transmembrane region" description="Helical" evidence="8">
    <location>
        <begin position="90"/>
        <end position="112"/>
    </location>
</feature>
<dbReference type="PROSITE" id="PS00872">
    <property type="entry name" value="NA_GALACTOSIDE_SYMP"/>
    <property type="match status" value="1"/>
</dbReference>
<comment type="similarity">
    <text evidence="2">Belongs to the sodium:galactoside symporter (TC 2.A.2) family.</text>
</comment>
<organism evidence="9 10">
    <name type="scientific">Sphingobium naphthae</name>
    <dbReference type="NCBI Taxonomy" id="1886786"/>
    <lineage>
        <taxon>Bacteria</taxon>
        <taxon>Pseudomonadati</taxon>
        <taxon>Pseudomonadota</taxon>
        <taxon>Alphaproteobacteria</taxon>
        <taxon>Sphingomonadales</taxon>
        <taxon>Sphingomonadaceae</taxon>
        <taxon>Sphingobium</taxon>
    </lineage>
</organism>
<keyword evidence="4" id="KW-1003">Cell membrane</keyword>
<feature type="transmembrane region" description="Helical" evidence="8">
    <location>
        <begin position="233"/>
        <end position="261"/>
    </location>
</feature>
<evidence type="ECO:0000256" key="4">
    <source>
        <dbReference type="ARBA" id="ARBA00022475"/>
    </source>
</evidence>
<feature type="transmembrane region" description="Helical" evidence="8">
    <location>
        <begin position="118"/>
        <end position="140"/>
    </location>
</feature>
<gene>
    <name evidence="9" type="ORF">O0R41_17790</name>
</gene>
<comment type="subcellular location">
    <subcellularLocation>
        <location evidence="1">Cell membrane</location>
        <topology evidence="1">Multi-pass membrane protein</topology>
    </subcellularLocation>
</comment>
<dbReference type="SUPFAM" id="SSF103473">
    <property type="entry name" value="MFS general substrate transporter"/>
    <property type="match status" value="1"/>
</dbReference>